<evidence type="ECO:0000313" key="3">
    <source>
        <dbReference type="Proteomes" id="UP000240912"/>
    </source>
</evidence>
<name>A0A2T3HHT0_9SPHI</name>
<gene>
    <name evidence="2" type="ORF">C7T94_17055</name>
</gene>
<keyword evidence="1" id="KW-0812">Transmembrane</keyword>
<comment type="caution">
    <text evidence="2">The sequence shown here is derived from an EMBL/GenBank/DDBJ whole genome shotgun (WGS) entry which is preliminary data.</text>
</comment>
<proteinExistence type="predicted"/>
<dbReference type="AlphaFoldDB" id="A0A2T3HHT0"/>
<feature type="transmembrane region" description="Helical" evidence="1">
    <location>
        <begin position="6"/>
        <end position="32"/>
    </location>
</feature>
<feature type="transmembrane region" description="Helical" evidence="1">
    <location>
        <begin position="78"/>
        <end position="101"/>
    </location>
</feature>
<accession>A0A2T3HHT0</accession>
<evidence type="ECO:0000256" key="1">
    <source>
        <dbReference type="SAM" id="Phobius"/>
    </source>
</evidence>
<dbReference type="OrthoDB" id="1525231at2"/>
<reference evidence="2 3" key="1">
    <citation type="submission" date="2018-03" db="EMBL/GenBank/DDBJ databases">
        <authorList>
            <person name="Keele B.F."/>
        </authorList>
    </citation>
    <scope>NUCLEOTIDE SEQUENCE [LARGE SCALE GENOMIC DNA]</scope>
    <source>
        <strain evidence="2 3">YL28-9</strain>
    </source>
</reference>
<keyword evidence="3" id="KW-1185">Reference proteome</keyword>
<dbReference type="Proteomes" id="UP000240912">
    <property type="component" value="Unassembled WGS sequence"/>
</dbReference>
<organism evidence="2 3">
    <name type="scientific">Pedobacter yulinensis</name>
    <dbReference type="NCBI Taxonomy" id="2126353"/>
    <lineage>
        <taxon>Bacteria</taxon>
        <taxon>Pseudomonadati</taxon>
        <taxon>Bacteroidota</taxon>
        <taxon>Sphingobacteriia</taxon>
        <taxon>Sphingobacteriales</taxon>
        <taxon>Sphingobacteriaceae</taxon>
        <taxon>Pedobacter</taxon>
    </lineage>
</organism>
<keyword evidence="1" id="KW-0472">Membrane</keyword>
<feature type="transmembrane region" description="Helical" evidence="1">
    <location>
        <begin position="39"/>
        <end position="58"/>
    </location>
</feature>
<keyword evidence="1" id="KW-1133">Transmembrane helix</keyword>
<dbReference type="EMBL" id="PYLS01000007">
    <property type="protein sequence ID" value="PST82016.1"/>
    <property type="molecule type" value="Genomic_DNA"/>
</dbReference>
<evidence type="ECO:0000313" key="2">
    <source>
        <dbReference type="EMBL" id="PST82016.1"/>
    </source>
</evidence>
<protein>
    <submittedName>
        <fullName evidence="2">Uncharacterized protein</fullName>
    </submittedName>
</protein>
<sequence>MIFLVVIVAAYLLQLALPWWIIIVVSFVTCGLIGKTAKVSLWGSFFAIFCLWSGYAVFESLPNQHLLANRVAEMFGLKVWWALVLLTGFLGGFVAGVSGFCGHHFRKAMLNLKAGAA</sequence>